<organism evidence="2 3">
    <name type="scientific">Hyphomicrobium denitrificans (strain ATCC 51888 / DSM 1869 / NCIMB 11706 / TK 0415)</name>
    <dbReference type="NCBI Taxonomy" id="582899"/>
    <lineage>
        <taxon>Bacteria</taxon>
        <taxon>Pseudomonadati</taxon>
        <taxon>Pseudomonadota</taxon>
        <taxon>Alphaproteobacteria</taxon>
        <taxon>Hyphomicrobiales</taxon>
        <taxon>Hyphomicrobiaceae</taxon>
        <taxon>Hyphomicrobium</taxon>
    </lineage>
</organism>
<dbReference type="Proteomes" id="UP000002033">
    <property type="component" value="Chromosome"/>
</dbReference>
<dbReference type="Pfam" id="PF00805">
    <property type="entry name" value="Pentapeptide"/>
    <property type="match status" value="3"/>
</dbReference>
<dbReference type="InterPro" id="IPR051082">
    <property type="entry name" value="Pentapeptide-BTB/POZ_domain"/>
</dbReference>
<accession>D8JTZ0</accession>
<dbReference type="AlphaFoldDB" id="D8JTZ0"/>
<feature type="chain" id="PRO_5003116363" evidence="1">
    <location>
        <begin position="24"/>
        <end position="257"/>
    </location>
</feature>
<keyword evidence="1" id="KW-0732">Signal</keyword>
<evidence type="ECO:0000313" key="3">
    <source>
        <dbReference type="Proteomes" id="UP000002033"/>
    </source>
</evidence>
<dbReference type="STRING" id="582899.Hden_2742"/>
<name>D8JTZ0_HYPDA</name>
<feature type="signal peptide" evidence="1">
    <location>
        <begin position="1"/>
        <end position="23"/>
    </location>
</feature>
<dbReference type="PANTHER" id="PTHR14136:SF17">
    <property type="entry name" value="BTB_POZ DOMAIN-CONTAINING PROTEIN KCTD9"/>
    <property type="match status" value="1"/>
</dbReference>
<keyword evidence="3" id="KW-1185">Reference proteome</keyword>
<gene>
    <name evidence="2" type="ordered locus">Hden_2742</name>
</gene>
<dbReference type="eggNOG" id="COG1357">
    <property type="taxonomic scope" value="Bacteria"/>
</dbReference>
<reference evidence="3" key="1">
    <citation type="journal article" date="2011" name="J. Bacteriol.">
        <title>Genome sequences of eight morphologically diverse alphaproteobacteria.</title>
        <authorList>
            <consortium name="US DOE Joint Genome Institute"/>
            <person name="Brown P.J."/>
            <person name="Kysela D.T."/>
            <person name="Buechlein A."/>
            <person name="Hemmerich C."/>
            <person name="Brun Y.V."/>
        </authorList>
    </citation>
    <scope>NUCLEOTIDE SEQUENCE [LARGE SCALE GENOMIC DNA]</scope>
    <source>
        <strain evidence="3">ATCC 51888 / DSM 1869 / NCIB 11706 / TK 0415</strain>
    </source>
</reference>
<dbReference type="PANTHER" id="PTHR14136">
    <property type="entry name" value="BTB_POZ DOMAIN-CONTAINING PROTEIN KCTD9"/>
    <property type="match status" value="1"/>
</dbReference>
<evidence type="ECO:0000256" key="1">
    <source>
        <dbReference type="SAM" id="SignalP"/>
    </source>
</evidence>
<evidence type="ECO:0000313" key="2">
    <source>
        <dbReference type="EMBL" id="ADJ24538.1"/>
    </source>
</evidence>
<dbReference type="OrthoDB" id="5293049at2"/>
<dbReference type="EMBL" id="CP002083">
    <property type="protein sequence ID" value="ADJ24538.1"/>
    <property type="molecule type" value="Genomic_DNA"/>
</dbReference>
<dbReference type="InterPro" id="IPR001646">
    <property type="entry name" value="5peptide_repeat"/>
</dbReference>
<proteinExistence type="predicted"/>
<dbReference type="Gene3D" id="2.160.20.80">
    <property type="entry name" value="E3 ubiquitin-protein ligase SopA"/>
    <property type="match status" value="2"/>
</dbReference>
<dbReference type="SUPFAM" id="SSF141571">
    <property type="entry name" value="Pentapeptide repeat-like"/>
    <property type="match status" value="1"/>
</dbReference>
<protein>
    <submittedName>
        <fullName evidence="2">Pentapeptide repeat protein</fullName>
    </submittedName>
</protein>
<dbReference type="HOGENOM" id="CLU_033401_1_0_5"/>
<sequence precursor="true">MLVGRKAILWMILCCAVPAAVRAADMTARQVTALLFATPSGQTPNLSNKDLSDLDLSGLNFKKAKLDGVNFYGADLTGADLSGASLKAARLDRATLIGTDLSRADLSGASILRPNVFVDMATPRAPILSFRNARLVAAHLNGRFDSVDFSDADLTSATFGPRDPREEVLITPMASLAAANFSRANLTEANLSMNSLEHANFRDANLARANLRGARLGGANFSGATLDGADLTGTATVGANLSEARGLQSAIGLSATR</sequence>
<dbReference type="KEGG" id="hdn:Hden_2742"/>